<dbReference type="SUPFAM" id="SSF48452">
    <property type="entry name" value="TPR-like"/>
    <property type="match status" value="1"/>
</dbReference>
<dbReference type="OrthoDB" id="428342at2759"/>
<dbReference type="PhylomeDB" id="A0A0D2WPX2"/>
<name>A0A0D2WPX2_CAPO3</name>
<feature type="compositionally biased region" description="Basic and acidic residues" evidence="1">
    <location>
        <begin position="67"/>
        <end position="83"/>
    </location>
</feature>
<feature type="region of interest" description="Disordered" evidence="1">
    <location>
        <begin position="61"/>
        <end position="105"/>
    </location>
</feature>
<proteinExistence type="predicted"/>
<dbReference type="eggNOG" id="KOG2796">
    <property type="taxonomic scope" value="Eukaryota"/>
</dbReference>
<dbReference type="STRING" id="595528.A0A0D2WPX2"/>
<dbReference type="InterPro" id="IPR019734">
    <property type="entry name" value="TPR_rpt"/>
</dbReference>
<dbReference type="AlphaFoldDB" id="A0A0D2WPX2"/>
<accession>A0A0D2WPX2</accession>
<reference evidence="3" key="1">
    <citation type="submission" date="2011-02" db="EMBL/GenBank/DDBJ databases">
        <title>The Genome Sequence of Capsaspora owczarzaki ATCC 30864.</title>
        <authorList>
            <person name="Russ C."/>
            <person name="Cuomo C."/>
            <person name="Burger G."/>
            <person name="Gray M.W."/>
            <person name="Holland P.W.H."/>
            <person name="King N."/>
            <person name="Lang F.B.F."/>
            <person name="Roger A.J."/>
            <person name="Ruiz-Trillo I."/>
            <person name="Young S.K."/>
            <person name="Zeng Q."/>
            <person name="Gargeya S."/>
            <person name="Alvarado L."/>
            <person name="Berlin A."/>
            <person name="Chapman S.B."/>
            <person name="Chen Z."/>
            <person name="Freedman E."/>
            <person name="Gellesch M."/>
            <person name="Goldberg J."/>
            <person name="Griggs A."/>
            <person name="Gujja S."/>
            <person name="Heilman E."/>
            <person name="Heiman D."/>
            <person name="Howarth C."/>
            <person name="Mehta T."/>
            <person name="Neiman D."/>
            <person name="Pearson M."/>
            <person name="Roberts A."/>
            <person name="Saif S."/>
            <person name="Shea T."/>
            <person name="Shenoy N."/>
            <person name="Sisk P."/>
            <person name="Stolte C."/>
            <person name="Sykes S."/>
            <person name="White J."/>
            <person name="Yandava C."/>
            <person name="Haas B."/>
            <person name="Nusbaum C."/>
            <person name="Birren B."/>
        </authorList>
    </citation>
    <scope>NUCLEOTIDE SEQUENCE</scope>
    <source>
        <strain evidence="3">ATCC 30864</strain>
    </source>
</reference>
<dbReference type="GO" id="GO:0030008">
    <property type="term" value="C:TRAPP complex"/>
    <property type="evidence" value="ECO:0007669"/>
    <property type="project" value="TreeGrafter"/>
</dbReference>
<organism evidence="2 3">
    <name type="scientific">Capsaspora owczarzaki (strain ATCC 30864)</name>
    <dbReference type="NCBI Taxonomy" id="595528"/>
    <lineage>
        <taxon>Eukaryota</taxon>
        <taxon>Filasterea</taxon>
        <taxon>Capsaspora</taxon>
    </lineage>
</organism>
<dbReference type="InterPro" id="IPR011990">
    <property type="entry name" value="TPR-like_helical_dom_sf"/>
</dbReference>
<feature type="compositionally biased region" description="Basic residues" evidence="1">
    <location>
        <begin position="202"/>
        <end position="212"/>
    </location>
</feature>
<dbReference type="PANTHER" id="PTHR21581">
    <property type="entry name" value="D-ALANYL-D-ALANINE CARBOXYPEPTIDASE"/>
    <property type="match status" value="1"/>
</dbReference>
<feature type="compositionally biased region" description="Low complexity" evidence="1">
    <location>
        <begin position="8"/>
        <end position="24"/>
    </location>
</feature>
<dbReference type="PANTHER" id="PTHR21581:SF6">
    <property type="entry name" value="TRAFFICKING PROTEIN PARTICLE COMPLEX SUBUNIT 12"/>
    <property type="match status" value="1"/>
</dbReference>
<dbReference type="Gene3D" id="1.25.40.10">
    <property type="entry name" value="Tetratricopeptide repeat domain"/>
    <property type="match status" value="1"/>
</dbReference>
<sequence>MSDDESQSEPPAIADSSSSSEAAAQVTVHSPSAAVLDAFAGALSDSSTTVSGHHLLDAGATTPTAALDDHPDSMLVSDDDRADSSAPGSAGIPHTGSSSSVTAAAAAAAVAAAGGGLGSELSADQQPQQNESLRLLADPTTAVSLDTTLPLDDDMSRSNRLSMLPLGGEDQGVASSSLADVDPVAGASRAQQAEPVEDAPHQHVHGHLHHHSHADAGLQSPDGHVIPPILIQAGMDDENVTIVSASDVAPAVSSSADGGGGLLVSQSDSSTVSGSSGLALMASSSDAALTDAVVAAAAAEGADSMALRQQLQNDESVDQFEAPTTNDLGLAVEPELVLAEEQDAEAALAGENAPSLPPSGLDPSSSAGQGATPAAASAVAAADLSDTIRKSPSDPAAAAADAALPSSVESAAAAATSVEADGSIATEWTLNPDEHVNSLEIAWYVPEPTRSVLATVRATGDREQAPKLPVMKSSPCIVIDELQTDPVRELLVRHFDEAQAAKRKTLTADDVPLDRQGICQLMAAGCWNALLDLTGSFLSAHGQGRLDQDASVITAVHTHKTLQMWLCRMIALMKLRRYEKAAAELDTFGDLDRPDLYYDYYPDSYPDMTGSLVPFSLRVIHAQLPHYVGKPQLALDRLYSLNHTCTQVMSHLRSGKNENGIAQKLAASRVQAALTLWGERQTKLQYCIANHLLMMKDHTLGTQMYEHLLSKNPTNNHLLSGLGRVHLQIGHIERAQSYFARAEQVAQERSGDVIDAATASLLAMNKALTSVSTGLYEQATAFFAEALLADPNNATAANNQATCMLYAGNLKKAVKLLEDFVMANPRTRLHESIVFNLCTLYELESNRAMEKKRRLIQLIAEHCGDGFDVSSLKLTVTA</sequence>
<dbReference type="SMART" id="SM00028">
    <property type="entry name" value="TPR"/>
    <property type="match status" value="3"/>
</dbReference>
<dbReference type="InParanoid" id="A0A0D2WPX2"/>
<dbReference type="GO" id="GO:0005794">
    <property type="term" value="C:Golgi apparatus"/>
    <property type="evidence" value="ECO:0007669"/>
    <property type="project" value="TreeGrafter"/>
</dbReference>
<dbReference type="EMBL" id="KE346364">
    <property type="protein sequence ID" value="KJE92863.1"/>
    <property type="molecule type" value="Genomic_DNA"/>
</dbReference>
<evidence type="ECO:0000256" key="1">
    <source>
        <dbReference type="SAM" id="MobiDB-lite"/>
    </source>
</evidence>
<dbReference type="Proteomes" id="UP000008743">
    <property type="component" value="Unassembled WGS sequence"/>
</dbReference>
<feature type="region of interest" description="Disordered" evidence="1">
    <location>
        <begin position="1"/>
        <end position="28"/>
    </location>
</feature>
<evidence type="ECO:0000313" key="2">
    <source>
        <dbReference type="EMBL" id="KJE92863.1"/>
    </source>
</evidence>
<feature type="region of interest" description="Disordered" evidence="1">
    <location>
        <begin position="146"/>
        <end position="225"/>
    </location>
</feature>
<dbReference type="RefSeq" id="XP_004363482.1">
    <property type="nucleotide sequence ID" value="XM_004363425.2"/>
</dbReference>
<protein>
    <submittedName>
        <fullName evidence="2">Uncharacterized protein</fullName>
    </submittedName>
</protein>
<evidence type="ECO:0000313" key="3">
    <source>
        <dbReference type="Proteomes" id="UP000008743"/>
    </source>
</evidence>
<feature type="compositionally biased region" description="Low complexity" evidence="1">
    <location>
        <begin position="95"/>
        <end position="105"/>
    </location>
</feature>
<gene>
    <name evidence="2" type="ORF">CAOG_003754</name>
</gene>
<feature type="region of interest" description="Disordered" evidence="1">
    <location>
        <begin position="351"/>
        <end position="374"/>
    </location>
</feature>
<keyword evidence="3" id="KW-1185">Reference proteome</keyword>